<evidence type="ECO:0008006" key="3">
    <source>
        <dbReference type="Google" id="ProtNLM"/>
    </source>
</evidence>
<name>A0A7J0BRH5_9BACT</name>
<proteinExistence type="predicted"/>
<accession>A0A7J0BRH5</accession>
<dbReference type="EMBL" id="BLVP01000001">
    <property type="protein sequence ID" value="GFM35614.1"/>
    <property type="molecule type" value="Genomic_DNA"/>
</dbReference>
<dbReference type="Pfam" id="PF11655">
    <property type="entry name" value="DUF2589"/>
    <property type="match status" value="1"/>
</dbReference>
<comment type="caution">
    <text evidence="1">The sequence shown here is derived from an EMBL/GenBank/DDBJ whole genome shotgun (WGS) entry which is preliminary data.</text>
</comment>
<gene>
    <name evidence="1" type="ORF">DSM19430T_02980</name>
</gene>
<dbReference type="InterPro" id="IPR024510">
    <property type="entry name" value="DUF2589"/>
</dbReference>
<evidence type="ECO:0000313" key="1">
    <source>
        <dbReference type="EMBL" id="GFM35614.1"/>
    </source>
</evidence>
<protein>
    <recommendedName>
        <fullName evidence="3">DUF2589 domain-containing protein</fullName>
    </recommendedName>
</protein>
<dbReference type="AlphaFoldDB" id="A0A7J0BRH5"/>
<reference evidence="1 2" key="1">
    <citation type="submission" date="2020-05" db="EMBL/GenBank/DDBJ databases">
        <title>Draft genome sequence of Desulfovibrio psychrotolerans JS1T.</title>
        <authorList>
            <person name="Ueno A."/>
            <person name="Tamazawa S."/>
            <person name="Tamamura S."/>
            <person name="Murakami T."/>
            <person name="Kiyama T."/>
            <person name="Inomata H."/>
            <person name="Amano Y."/>
            <person name="Miyakawa K."/>
            <person name="Tamaki H."/>
            <person name="Naganuma T."/>
            <person name="Kaneko K."/>
        </authorList>
    </citation>
    <scope>NUCLEOTIDE SEQUENCE [LARGE SCALE GENOMIC DNA]</scope>
    <source>
        <strain evidence="1 2">JS1</strain>
    </source>
</reference>
<evidence type="ECO:0000313" key="2">
    <source>
        <dbReference type="Proteomes" id="UP000503820"/>
    </source>
</evidence>
<dbReference type="RefSeq" id="WP_174408322.1">
    <property type="nucleotide sequence ID" value="NZ_BLVP01000001.1"/>
</dbReference>
<organism evidence="1 2">
    <name type="scientific">Desulfovibrio psychrotolerans</name>
    <dbReference type="NCBI Taxonomy" id="415242"/>
    <lineage>
        <taxon>Bacteria</taxon>
        <taxon>Pseudomonadati</taxon>
        <taxon>Thermodesulfobacteriota</taxon>
        <taxon>Desulfovibrionia</taxon>
        <taxon>Desulfovibrionales</taxon>
        <taxon>Desulfovibrionaceae</taxon>
        <taxon>Desulfovibrio</taxon>
    </lineage>
</organism>
<keyword evidence="2" id="KW-1185">Reference proteome</keyword>
<dbReference type="Proteomes" id="UP000503820">
    <property type="component" value="Unassembled WGS sequence"/>
</dbReference>
<sequence>MAIKLDDMLRAMHNSVVRAQQISEQQHMRVLLRYFNFDDENATYDDLEKGRPKVTVVQLPFVESGEVRYRAVELPLIALTPPSSLVIDTVRINFKASLTGFEEAKETKKGFDFKTMVRAITGLGRDAVPVIQMPVAESEDRHRGAPVMDMQGKNPAAMADIEITFKNGDPPETVARIGDHIIRMLPL</sequence>